<evidence type="ECO:0000313" key="3">
    <source>
        <dbReference type="Proteomes" id="UP001141806"/>
    </source>
</evidence>
<feature type="region of interest" description="Disordered" evidence="1">
    <location>
        <begin position="1"/>
        <end position="20"/>
    </location>
</feature>
<organism evidence="2 3">
    <name type="scientific">Protea cynaroides</name>
    <dbReference type="NCBI Taxonomy" id="273540"/>
    <lineage>
        <taxon>Eukaryota</taxon>
        <taxon>Viridiplantae</taxon>
        <taxon>Streptophyta</taxon>
        <taxon>Embryophyta</taxon>
        <taxon>Tracheophyta</taxon>
        <taxon>Spermatophyta</taxon>
        <taxon>Magnoliopsida</taxon>
        <taxon>Proteales</taxon>
        <taxon>Proteaceae</taxon>
        <taxon>Protea</taxon>
    </lineage>
</organism>
<feature type="compositionally biased region" description="Polar residues" evidence="1">
    <location>
        <begin position="7"/>
        <end position="20"/>
    </location>
</feature>
<reference evidence="2" key="1">
    <citation type="journal article" date="2023" name="Plant J.">
        <title>The genome of the king protea, Protea cynaroides.</title>
        <authorList>
            <person name="Chang J."/>
            <person name="Duong T.A."/>
            <person name="Schoeman C."/>
            <person name="Ma X."/>
            <person name="Roodt D."/>
            <person name="Barker N."/>
            <person name="Li Z."/>
            <person name="Van de Peer Y."/>
            <person name="Mizrachi E."/>
        </authorList>
    </citation>
    <scope>NUCLEOTIDE SEQUENCE</scope>
    <source>
        <tissue evidence="2">Young leaves</tissue>
    </source>
</reference>
<name>A0A9Q0KN73_9MAGN</name>
<feature type="region of interest" description="Disordered" evidence="1">
    <location>
        <begin position="113"/>
        <end position="136"/>
    </location>
</feature>
<evidence type="ECO:0000256" key="1">
    <source>
        <dbReference type="SAM" id="MobiDB-lite"/>
    </source>
</evidence>
<proteinExistence type="predicted"/>
<accession>A0A9Q0KN73</accession>
<dbReference type="EMBL" id="JAMYWD010000004">
    <property type="protein sequence ID" value="KAJ4973579.1"/>
    <property type="molecule type" value="Genomic_DNA"/>
</dbReference>
<comment type="caution">
    <text evidence="2">The sequence shown here is derived from an EMBL/GenBank/DDBJ whole genome shotgun (WGS) entry which is preliminary data.</text>
</comment>
<evidence type="ECO:0000313" key="2">
    <source>
        <dbReference type="EMBL" id="KAJ4973579.1"/>
    </source>
</evidence>
<feature type="compositionally biased region" description="Basic and acidic residues" evidence="1">
    <location>
        <begin position="126"/>
        <end position="136"/>
    </location>
</feature>
<dbReference type="AlphaFoldDB" id="A0A9Q0KN73"/>
<keyword evidence="3" id="KW-1185">Reference proteome</keyword>
<dbReference type="Proteomes" id="UP001141806">
    <property type="component" value="Unassembled WGS sequence"/>
</dbReference>
<protein>
    <submittedName>
        <fullName evidence="2">Uncharacterized protein</fullName>
    </submittedName>
</protein>
<sequence>MRLPFPQQLQKTPNASMVQRTRSDSMEGICYRLVSFFCRHHHRYRHCTINSNTSTVRSEFDFKFLEWSCEQGLRYQMLCKLCLQPQELGGRSFLISINEGHYQIQRNQDATAMETDDETYKRKKRRDAEMGKKERDAKDTVEIFYFRSNGQ</sequence>
<gene>
    <name evidence="2" type="ORF">NE237_006753</name>
</gene>